<dbReference type="RefSeq" id="WP_142894916.1">
    <property type="nucleotide sequence ID" value="NZ_ML660052.1"/>
</dbReference>
<dbReference type="EMBL" id="VHSH01000001">
    <property type="protein sequence ID" value="TQV83680.1"/>
    <property type="molecule type" value="Genomic_DNA"/>
</dbReference>
<dbReference type="InterPro" id="IPR043129">
    <property type="entry name" value="ATPase_NBD"/>
</dbReference>
<dbReference type="InterPro" id="IPR052519">
    <property type="entry name" value="Euk-type_GlcNAc_Kinase"/>
</dbReference>
<evidence type="ECO:0000313" key="3">
    <source>
        <dbReference type="EMBL" id="TQV83680.1"/>
    </source>
</evidence>
<comment type="caution">
    <text evidence="3">The sequence shown here is derived from an EMBL/GenBank/DDBJ whole genome shotgun (WGS) entry which is preliminary data.</text>
</comment>
<evidence type="ECO:0000256" key="1">
    <source>
        <dbReference type="SAM" id="MobiDB-lite"/>
    </source>
</evidence>
<dbReference type="PANTHER" id="PTHR43190:SF3">
    <property type="entry name" value="N-ACETYL-D-GLUCOSAMINE KINASE"/>
    <property type="match status" value="1"/>
</dbReference>
<reference evidence="3 4" key="1">
    <citation type="submission" date="2019-06" db="EMBL/GenBank/DDBJ databases">
        <title>Whole genome sequence for Rhodospirillaceae sp. R148.</title>
        <authorList>
            <person name="Wang G."/>
        </authorList>
    </citation>
    <scope>NUCLEOTIDE SEQUENCE [LARGE SCALE GENOMIC DNA]</scope>
    <source>
        <strain evidence="3 4">R148</strain>
    </source>
</reference>
<dbReference type="SUPFAM" id="SSF53067">
    <property type="entry name" value="Actin-like ATPase domain"/>
    <property type="match status" value="2"/>
</dbReference>
<dbReference type="CDD" id="cd24082">
    <property type="entry name" value="ASKHA_NBD_GspK-like"/>
    <property type="match status" value="1"/>
</dbReference>
<dbReference type="OrthoDB" id="63487at2"/>
<keyword evidence="3" id="KW-0808">Transferase</keyword>
<dbReference type="PANTHER" id="PTHR43190">
    <property type="entry name" value="N-ACETYL-D-GLUCOSAMINE KINASE"/>
    <property type="match status" value="1"/>
</dbReference>
<feature type="domain" description="ATPase BadF/BadG/BcrA/BcrD type" evidence="2">
    <location>
        <begin position="4"/>
        <end position="253"/>
    </location>
</feature>
<keyword evidence="4" id="KW-1185">Reference proteome</keyword>
<protein>
    <submittedName>
        <fullName evidence="3">N-acetylglucosamine kinase</fullName>
    </submittedName>
</protein>
<name>A0A545U2I0_9PROT</name>
<evidence type="ECO:0000259" key="2">
    <source>
        <dbReference type="Pfam" id="PF01869"/>
    </source>
</evidence>
<dbReference type="InterPro" id="IPR002731">
    <property type="entry name" value="ATPase_BadF"/>
</dbReference>
<feature type="region of interest" description="Disordered" evidence="1">
    <location>
        <begin position="291"/>
        <end position="316"/>
    </location>
</feature>
<organism evidence="3 4">
    <name type="scientific">Denitrobaculum tricleocarpae</name>
    <dbReference type="NCBI Taxonomy" id="2591009"/>
    <lineage>
        <taxon>Bacteria</taxon>
        <taxon>Pseudomonadati</taxon>
        <taxon>Pseudomonadota</taxon>
        <taxon>Alphaproteobacteria</taxon>
        <taxon>Rhodospirillales</taxon>
        <taxon>Rhodospirillaceae</taxon>
        <taxon>Denitrobaculum</taxon>
    </lineage>
</organism>
<dbReference type="GO" id="GO:0016301">
    <property type="term" value="F:kinase activity"/>
    <property type="evidence" value="ECO:0007669"/>
    <property type="project" value="UniProtKB-KW"/>
</dbReference>
<evidence type="ECO:0000313" key="4">
    <source>
        <dbReference type="Proteomes" id="UP000315252"/>
    </source>
</evidence>
<proteinExistence type="predicted"/>
<accession>A0A545U2I0</accession>
<dbReference type="Pfam" id="PF01869">
    <property type="entry name" value="BcrAD_BadFG"/>
    <property type="match status" value="1"/>
</dbReference>
<sequence length="316" mass="32569">MYFLGVDGGGTKCRARLVAEDGRVLGEGLSQTANVTAGVEKSFNAIMASVEAAVAKAGLDSRIYPDCVAGCGIAGANIQDLKAALTAMPFPFRKVSLESDAYAAWLGAHHPDDGAILIAGTGSAGFARIGERIKTLGGWGFAVSDSGSGAHMGQRLIRTALLCHERIRPASELTEKVMARFGSDPQALVAWSETALPRDYAAFAPMVVAAAQRDDPVGQEILAESLKEIEELLLALSNLGAQRICLLGGLSEIYVPLLSADIRSLLVEPRTDAMGGAIIMARGALEDAGRSDAGKLDAGKLDAGKSDAGDSGAGGA</sequence>
<feature type="compositionally biased region" description="Basic and acidic residues" evidence="1">
    <location>
        <begin position="291"/>
        <end position="308"/>
    </location>
</feature>
<dbReference type="Proteomes" id="UP000315252">
    <property type="component" value="Unassembled WGS sequence"/>
</dbReference>
<gene>
    <name evidence="3" type="ORF">FKG95_03580</name>
</gene>
<dbReference type="Gene3D" id="3.30.420.40">
    <property type="match status" value="2"/>
</dbReference>
<keyword evidence="3" id="KW-0418">Kinase</keyword>
<dbReference type="AlphaFoldDB" id="A0A545U2I0"/>